<proteinExistence type="predicted"/>
<dbReference type="AlphaFoldDB" id="A0A2P2R2E1"/>
<organism evidence="1">
    <name type="scientific">Rhizophora mucronata</name>
    <name type="common">Asiatic mangrove</name>
    <dbReference type="NCBI Taxonomy" id="61149"/>
    <lineage>
        <taxon>Eukaryota</taxon>
        <taxon>Viridiplantae</taxon>
        <taxon>Streptophyta</taxon>
        <taxon>Embryophyta</taxon>
        <taxon>Tracheophyta</taxon>
        <taxon>Spermatophyta</taxon>
        <taxon>Magnoliopsida</taxon>
        <taxon>eudicotyledons</taxon>
        <taxon>Gunneridae</taxon>
        <taxon>Pentapetalae</taxon>
        <taxon>rosids</taxon>
        <taxon>fabids</taxon>
        <taxon>Malpighiales</taxon>
        <taxon>Rhizophoraceae</taxon>
        <taxon>Rhizophora</taxon>
    </lineage>
</organism>
<accession>A0A2P2R2E1</accession>
<reference evidence="1" key="1">
    <citation type="submission" date="2018-02" db="EMBL/GenBank/DDBJ databases">
        <title>Rhizophora mucronata_Transcriptome.</title>
        <authorList>
            <person name="Meera S.P."/>
            <person name="Sreeshan A."/>
            <person name="Augustine A."/>
        </authorList>
    </citation>
    <scope>NUCLEOTIDE SEQUENCE</scope>
    <source>
        <tissue evidence="1">Leaf</tissue>
    </source>
</reference>
<sequence length="20" mass="2347">MPNMRAIVNLKVQYSLSLRI</sequence>
<dbReference type="EMBL" id="GGEC01092945">
    <property type="protein sequence ID" value="MBX73429.1"/>
    <property type="molecule type" value="Transcribed_RNA"/>
</dbReference>
<evidence type="ECO:0000313" key="1">
    <source>
        <dbReference type="EMBL" id="MBX73429.1"/>
    </source>
</evidence>
<name>A0A2P2R2E1_RHIMU</name>
<protein>
    <submittedName>
        <fullName evidence="1">Uncharacterized protein</fullName>
    </submittedName>
</protein>